<comment type="caution">
    <text evidence="1">The sequence shown here is derived from an EMBL/GenBank/DDBJ whole genome shotgun (WGS) entry which is preliminary data.</text>
</comment>
<dbReference type="AlphaFoldDB" id="A0A6N7EBH6"/>
<proteinExistence type="predicted"/>
<keyword evidence="2" id="KW-1185">Reference proteome</keyword>
<reference evidence="1 2" key="1">
    <citation type="submission" date="2019-10" db="EMBL/GenBank/DDBJ databases">
        <title>Georgenia wutianyii sp. nov. and Georgenia yuyongxinii sp. nov. isolated from plateau pika (Ochotona curzoniae) in the Qinghai-Tibet plateau of China.</title>
        <authorList>
            <person name="Tian Z."/>
        </authorList>
    </citation>
    <scope>NUCLEOTIDE SEQUENCE [LARGE SCALE GENOMIC DNA]</scope>
    <source>
        <strain evidence="1 2">JCM 19765</strain>
    </source>
</reference>
<dbReference type="Proteomes" id="UP000437709">
    <property type="component" value="Unassembled WGS sequence"/>
</dbReference>
<name>A0A6N7EBH6_9MICO</name>
<dbReference type="EMBL" id="WHPC01000003">
    <property type="protein sequence ID" value="MPV35752.1"/>
    <property type="molecule type" value="Genomic_DNA"/>
</dbReference>
<dbReference type="RefSeq" id="WP_152195167.1">
    <property type="nucleotide sequence ID" value="NZ_VUKD01000003.1"/>
</dbReference>
<organism evidence="1 2">
    <name type="scientific">Georgenia subflava</name>
    <dbReference type="NCBI Taxonomy" id="1622177"/>
    <lineage>
        <taxon>Bacteria</taxon>
        <taxon>Bacillati</taxon>
        <taxon>Actinomycetota</taxon>
        <taxon>Actinomycetes</taxon>
        <taxon>Micrococcales</taxon>
        <taxon>Bogoriellaceae</taxon>
        <taxon>Georgenia</taxon>
    </lineage>
</organism>
<sequence>MGKVGALIKVAAVAGPTIVELVRRFGPTLTKLKKENPEVFDAVAAQVQKLAQARKNSRGPEGIRKRLKILRDQVAFLYSSADDAAERDRADGWRVQLDRLEASLPVLAAMGRKAAAKETEHVNRRIDELSEEILSAFIDEKEEDARTIEP</sequence>
<accession>A0A6N7EBH6</accession>
<dbReference type="OrthoDB" id="3267542at2"/>
<protein>
    <submittedName>
        <fullName evidence="1">Uncharacterized protein</fullName>
    </submittedName>
</protein>
<gene>
    <name evidence="1" type="ORF">GB881_01585</name>
</gene>
<evidence type="ECO:0000313" key="1">
    <source>
        <dbReference type="EMBL" id="MPV35752.1"/>
    </source>
</evidence>
<evidence type="ECO:0000313" key="2">
    <source>
        <dbReference type="Proteomes" id="UP000437709"/>
    </source>
</evidence>